<evidence type="ECO:0000256" key="4">
    <source>
        <dbReference type="ARBA" id="ARBA00011233"/>
    </source>
</evidence>
<dbReference type="AlphaFoldDB" id="A0A2W2E756"/>
<comment type="caution">
    <text evidence="9">The sequence shown here is derived from an EMBL/GenBank/DDBJ whole genome shotgun (WGS) entry which is preliminary data.</text>
</comment>
<dbReference type="PROSITE" id="PS00159">
    <property type="entry name" value="ALDOLASE_KDPG_KHG_1"/>
    <property type="match status" value="1"/>
</dbReference>
<dbReference type="PROSITE" id="PS00160">
    <property type="entry name" value="ALDOLASE_KDPG_KHG_2"/>
    <property type="match status" value="1"/>
</dbReference>
<dbReference type="Pfam" id="PF01081">
    <property type="entry name" value="Aldolase"/>
    <property type="match status" value="1"/>
</dbReference>
<dbReference type="Gene3D" id="3.20.20.70">
    <property type="entry name" value="Aldolase class I"/>
    <property type="match status" value="1"/>
</dbReference>
<evidence type="ECO:0000256" key="5">
    <source>
        <dbReference type="ARBA" id="ARBA00013063"/>
    </source>
</evidence>
<evidence type="ECO:0000313" key="9">
    <source>
        <dbReference type="EMBL" id="PZG20136.1"/>
    </source>
</evidence>
<comment type="similarity">
    <text evidence="3">Belongs to the KHG/KDPG aldolase family.</text>
</comment>
<dbReference type="OrthoDB" id="9805177at2"/>
<dbReference type="InterPro" id="IPR000887">
    <property type="entry name" value="Aldlse_KDPG_KHG"/>
</dbReference>
<dbReference type="GO" id="GO:0008675">
    <property type="term" value="F:2-dehydro-3-deoxy-phosphogluconate aldolase activity"/>
    <property type="evidence" value="ECO:0007669"/>
    <property type="project" value="UniProtKB-EC"/>
</dbReference>
<dbReference type="CDD" id="cd00452">
    <property type="entry name" value="KDPG_aldolase"/>
    <property type="match status" value="1"/>
</dbReference>
<evidence type="ECO:0000256" key="2">
    <source>
        <dbReference type="ARBA" id="ARBA00004736"/>
    </source>
</evidence>
<sequence>MTWRHLSGVDTVTVTDRVDIVNDVQHDEQASVVPTIGASRILPVVVLDDVRDADPLAAALVQGGLHSVEVTFRTEAAADAIRVMSERPELLVGAGTVLTPAQVDQAVEAGARFVVSPGFGPVVVRRCQQLGVPVFPGAATPTEIQMALDAGLDTVKFFPAEQLGGIGMIKALAAPFRSLRFIPTGGVNTRNLADYLAHPAVLAVGGTWMVAPDLIAAARWDEITARTAAAVAAARPPSEA</sequence>
<dbReference type="SUPFAM" id="SSF51569">
    <property type="entry name" value="Aldolase"/>
    <property type="match status" value="1"/>
</dbReference>
<evidence type="ECO:0000313" key="10">
    <source>
        <dbReference type="Proteomes" id="UP000248924"/>
    </source>
</evidence>
<evidence type="ECO:0000256" key="1">
    <source>
        <dbReference type="ARBA" id="ARBA00000654"/>
    </source>
</evidence>
<keyword evidence="7" id="KW-0704">Schiff base</keyword>
<dbReference type="PANTHER" id="PTHR30246">
    <property type="entry name" value="2-KETO-3-DEOXY-6-PHOSPHOGLUCONATE ALDOLASE"/>
    <property type="match status" value="1"/>
</dbReference>
<dbReference type="InterPro" id="IPR013785">
    <property type="entry name" value="Aldolase_TIM"/>
</dbReference>
<dbReference type="NCBIfam" id="TIGR01182">
    <property type="entry name" value="eda"/>
    <property type="match status" value="1"/>
</dbReference>
<dbReference type="NCBIfam" id="NF004325">
    <property type="entry name" value="PRK05718.1"/>
    <property type="match status" value="1"/>
</dbReference>
<dbReference type="Proteomes" id="UP000248924">
    <property type="component" value="Unassembled WGS sequence"/>
</dbReference>
<protein>
    <recommendedName>
        <fullName evidence="5">2-dehydro-3-deoxy-phosphogluconate aldolase</fullName>
        <ecNumber evidence="5">4.1.2.14</ecNumber>
    </recommendedName>
</protein>
<name>A0A2W2E756_9ACTN</name>
<keyword evidence="6 9" id="KW-0456">Lyase</keyword>
<keyword evidence="8" id="KW-0119">Carbohydrate metabolism</keyword>
<gene>
    <name evidence="9" type="ORF">C1I95_10165</name>
</gene>
<evidence type="ECO:0000256" key="8">
    <source>
        <dbReference type="ARBA" id="ARBA00023277"/>
    </source>
</evidence>
<reference evidence="9 10" key="1">
    <citation type="submission" date="2018-01" db="EMBL/GenBank/DDBJ databases">
        <title>Draft genome sequence of Jishengella sp. NA12.</title>
        <authorList>
            <person name="Sahin N."/>
            <person name="Ay H."/>
            <person name="Saygin H."/>
        </authorList>
    </citation>
    <scope>NUCLEOTIDE SEQUENCE [LARGE SCALE GENOMIC DNA]</scope>
    <source>
        <strain evidence="9 10">NA12</strain>
    </source>
</reference>
<dbReference type="EC" id="4.1.2.14" evidence="5"/>
<proteinExistence type="inferred from homology"/>
<dbReference type="InterPro" id="IPR031337">
    <property type="entry name" value="KDPG/KHG_AS_1"/>
</dbReference>
<comment type="pathway">
    <text evidence="2">Carbohydrate acid metabolism; 2-dehydro-3-deoxy-D-gluconate degradation; D-glyceraldehyde 3-phosphate and pyruvate from 2-dehydro-3-deoxy-D-gluconate: step 2/2.</text>
</comment>
<dbReference type="InterPro" id="IPR031338">
    <property type="entry name" value="KDPG/KHG_AS_2"/>
</dbReference>
<comment type="subunit">
    <text evidence="4">Homotrimer.</text>
</comment>
<comment type="catalytic activity">
    <reaction evidence="1">
        <text>2-dehydro-3-deoxy-6-phospho-D-gluconate = D-glyceraldehyde 3-phosphate + pyruvate</text>
        <dbReference type="Rhea" id="RHEA:17089"/>
        <dbReference type="ChEBI" id="CHEBI:15361"/>
        <dbReference type="ChEBI" id="CHEBI:57569"/>
        <dbReference type="ChEBI" id="CHEBI:59776"/>
        <dbReference type="EC" id="4.1.2.14"/>
    </reaction>
</comment>
<keyword evidence="10" id="KW-1185">Reference proteome</keyword>
<evidence type="ECO:0000256" key="7">
    <source>
        <dbReference type="ARBA" id="ARBA00023270"/>
    </source>
</evidence>
<dbReference type="PANTHER" id="PTHR30246:SF1">
    <property type="entry name" value="2-DEHYDRO-3-DEOXY-6-PHOSPHOGALACTONATE ALDOLASE-RELATED"/>
    <property type="match status" value="1"/>
</dbReference>
<dbReference type="EMBL" id="POTY01000046">
    <property type="protein sequence ID" value="PZG20136.1"/>
    <property type="molecule type" value="Genomic_DNA"/>
</dbReference>
<evidence type="ECO:0000256" key="3">
    <source>
        <dbReference type="ARBA" id="ARBA00006906"/>
    </source>
</evidence>
<accession>A0A2W2E756</accession>
<evidence type="ECO:0000256" key="6">
    <source>
        <dbReference type="ARBA" id="ARBA00023239"/>
    </source>
</evidence>
<organism evidence="9 10">
    <name type="scientific">Micromonospora craterilacus</name>
    <dbReference type="NCBI Taxonomy" id="1655439"/>
    <lineage>
        <taxon>Bacteria</taxon>
        <taxon>Bacillati</taxon>
        <taxon>Actinomycetota</taxon>
        <taxon>Actinomycetes</taxon>
        <taxon>Micromonosporales</taxon>
        <taxon>Micromonosporaceae</taxon>
        <taxon>Micromonospora</taxon>
    </lineage>
</organism>